<protein>
    <recommendedName>
        <fullName evidence="4">Protein kinase domain-containing protein</fullName>
    </recommendedName>
</protein>
<dbReference type="InParanoid" id="A0A2V0PMN3"/>
<dbReference type="Proteomes" id="UP000247498">
    <property type="component" value="Unassembled WGS sequence"/>
</dbReference>
<feature type="compositionally biased region" description="Pro residues" evidence="1">
    <location>
        <begin position="479"/>
        <end position="497"/>
    </location>
</feature>
<feature type="region of interest" description="Disordered" evidence="1">
    <location>
        <begin position="1"/>
        <end position="92"/>
    </location>
</feature>
<feature type="region of interest" description="Disordered" evidence="1">
    <location>
        <begin position="216"/>
        <end position="237"/>
    </location>
</feature>
<dbReference type="InterPro" id="IPR051425">
    <property type="entry name" value="Formin_Homology"/>
</dbReference>
<evidence type="ECO:0008006" key="4">
    <source>
        <dbReference type="Google" id="ProtNLM"/>
    </source>
</evidence>
<accession>A0A2V0PMN3</accession>
<dbReference type="EMBL" id="BDRX01000122">
    <property type="protein sequence ID" value="GBF98335.1"/>
    <property type="molecule type" value="Genomic_DNA"/>
</dbReference>
<proteinExistence type="predicted"/>
<name>A0A2V0PMN3_9CHLO</name>
<dbReference type="AlphaFoldDB" id="A0A2V0PMN3"/>
<gene>
    <name evidence="2" type="ORF">Rsub_11229</name>
</gene>
<feature type="region of interest" description="Disordered" evidence="1">
    <location>
        <begin position="473"/>
        <end position="529"/>
    </location>
</feature>
<feature type="compositionally biased region" description="Basic residues" evidence="1">
    <location>
        <begin position="61"/>
        <end position="73"/>
    </location>
</feature>
<sequence length="555" mass="57189">MAGLMRASSDQKASPTAPRLLAKPPARSGGSSACGCVTTRPAGGRSVSFADDGREDGTKAAPRHGQPHRRLPPRRCDAHHLGAHPRGAPPAPAAAAAAAPAAAVASREGALALIEGGRLLSGIEGKALVWAVSIEGAPFAMKLTKSYKGNQELALRWLLPSRWVQLPLAQWRGRPIFPDWRARGITRGGEHQEWAYSLHALSPGSLRDALIGWAHARRQQQSSPQPPGAAPLPEFAPLPPGAFPPLAARMAAAVGAVHAGGLRHGSIKASKFLISGADGRLMLSDLSRAGPASQHPMSFPPQPGCPAPEQLPLAGDASWSPAAAGARREALRRFEGDAARGRAAGGCLRARRRAGAAVESLSRPEPARRRWPLRVRGGGGGGQAPEGVPPVLADLLRSMLHPDPRRRATIRGVKRHPFFSATDWPAVERRRDGGGGGGGGAADAAAAAAADGFDLAALAESGRQLLADELRRRARGEAAPPPASAPAPAASPAPAPAPQQQQPAPAPAAAAQAGGEPQQNRGGRARRCRAAAAGALSGALWPARAAVKHALSLFK</sequence>
<dbReference type="Gene3D" id="1.10.510.10">
    <property type="entry name" value="Transferase(Phosphotransferase) domain 1"/>
    <property type="match status" value="1"/>
</dbReference>
<evidence type="ECO:0000313" key="2">
    <source>
        <dbReference type="EMBL" id="GBF98335.1"/>
    </source>
</evidence>
<feature type="compositionally biased region" description="Low complexity" evidence="1">
    <location>
        <begin position="498"/>
        <end position="513"/>
    </location>
</feature>
<feature type="region of interest" description="Disordered" evidence="1">
    <location>
        <begin position="424"/>
        <end position="443"/>
    </location>
</feature>
<dbReference type="InterPro" id="IPR011009">
    <property type="entry name" value="Kinase-like_dom_sf"/>
</dbReference>
<evidence type="ECO:0000313" key="3">
    <source>
        <dbReference type="Proteomes" id="UP000247498"/>
    </source>
</evidence>
<dbReference type="SUPFAM" id="SSF56112">
    <property type="entry name" value="Protein kinase-like (PK-like)"/>
    <property type="match status" value="1"/>
</dbReference>
<dbReference type="PANTHER" id="PTHR45725">
    <property type="entry name" value="FORMIN HOMOLOGY 2 FAMILY MEMBER"/>
    <property type="match status" value="1"/>
</dbReference>
<evidence type="ECO:0000256" key="1">
    <source>
        <dbReference type="SAM" id="MobiDB-lite"/>
    </source>
</evidence>
<reference evidence="2 3" key="1">
    <citation type="journal article" date="2018" name="Sci. Rep.">
        <title>Raphidocelis subcapitata (=Pseudokirchneriella subcapitata) provides an insight into genome evolution and environmental adaptations in the Sphaeropleales.</title>
        <authorList>
            <person name="Suzuki S."/>
            <person name="Yamaguchi H."/>
            <person name="Nakajima N."/>
            <person name="Kawachi M."/>
        </authorList>
    </citation>
    <scope>NUCLEOTIDE SEQUENCE [LARGE SCALE GENOMIC DNA]</scope>
    <source>
        <strain evidence="2 3">NIES-35</strain>
    </source>
</reference>
<feature type="compositionally biased region" description="Pro residues" evidence="1">
    <location>
        <begin position="224"/>
        <end position="237"/>
    </location>
</feature>
<feature type="region of interest" description="Disordered" evidence="1">
    <location>
        <begin position="288"/>
        <end position="320"/>
    </location>
</feature>
<organism evidence="2 3">
    <name type="scientific">Raphidocelis subcapitata</name>
    <dbReference type="NCBI Taxonomy" id="307507"/>
    <lineage>
        <taxon>Eukaryota</taxon>
        <taxon>Viridiplantae</taxon>
        <taxon>Chlorophyta</taxon>
        <taxon>core chlorophytes</taxon>
        <taxon>Chlorophyceae</taxon>
        <taxon>CS clade</taxon>
        <taxon>Sphaeropleales</taxon>
        <taxon>Selenastraceae</taxon>
        <taxon>Raphidocelis</taxon>
    </lineage>
</organism>
<comment type="caution">
    <text evidence="2">The sequence shown here is derived from an EMBL/GenBank/DDBJ whole genome shotgun (WGS) entry which is preliminary data.</text>
</comment>
<keyword evidence="3" id="KW-1185">Reference proteome</keyword>
<dbReference type="PANTHER" id="PTHR45725:SF1">
    <property type="entry name" value="DISHEVELLED ASSOCIATED ACTIVATOR OF MORPHOGENESIS, ISOFORM D"/>
    <property type="match status" value="1"/>
</dbReference>